<dbReference type="Proteomes" id="UP000311919">
    <property type="component" value="Unassembled WGS sequence"/>
</dbReference>
<accession>A0A4Z2DMY9</accession>
<comment type="caution">
    <text evidence="1">The sequence shown here is derived from an EMBL/GenBank/DDBJ whole genome shotgun (WGS) entry which is preliminary data.</text>
</comment>
<dbReference type="EMBL" id="SKCS01000084">
    <property type="protein sequence ID" value="TNN17914.1"/>
    <property type="molecule type" value="Genomic_DNA"/>
</dbReference>
<keyword evidence="2" id="KW-1185">Reference proteome</keyword>
<evidence type="ECO:0000313" key="2">
    <source>
        <dbReference type="Proteomes" id="UP000311919"/>
    </source>
</evidence>
<gene>
    <name evidence="1" type="ORF">EWB00_010633</name>
</gene>
<proteinExistence type="predicted"/>
<name>A0A4Z2DMY9_SCHJA</name>
<protein>
    <submittedName>
        <fullName evidence="1">Uncharacterized protein</fullName>
    </submittedName>
</protein>
<sequence length="103" mass="11284">MASTSDSDQNIGHSTEEENDKTFKLHLFRCSDNPAVLLVISKLKSLTTSGTWCGVLTTKLRPQPSTSNMKDLNARTVGKIVTPLGPLWTDSRMVSFTYLAPPS</sequence>
<organism evidence="1 2">
    <name type="scientific">Schistosoma japonicum</name>
    <name type="common">Blood fluke</name>
    <dbReference type="NCBI Taxonomy" id="6182"/>
    <lineage>
        <taxon>Eukaryota</taxon>
        <taxon>Metazoa</taxon>
        <taxon>Spiralia</taxon>
        <taxon>Lophotrochozoa</taxon>
        <taxon>Platyhelminthes</taxon>
        <taxon>Trematoda</taxon>
        <taxon>Digenea</taxon>
        <taxon>Strigeidida</taxon>
        <taxon>Schistosomatoidea</taxon>
        <taxon>Schistosomatidae</taxon>
        <taxon>Schistosoma</taxon>
    </lineage>
</organism>
<evidence type="ECO:0000313" key="1">
    <source>
        <dbReference type="EMBL" id="TNN17914.1"/>
    </source>
</evidence>
<dbReference type="AlphaFoldDB" id="A0A4Z2DMY9"/>
<reference evidence="1 2" key="1">
    <citation type="submission" date="2019-03" db="EMBL/GenBank/DDBJ databases">
        <title>An improved genome assembly of the fluke Schistosoma japonicum.</title>
        <authorList>
            <person name="Hu W."/>
            <person name="Luo F."/>
            <person name="Yin M."/>
            <person name="Mo X."/>
            <person name="Sun C."/>
            <person name="Wu Q."/>
            <person name="Zhu B."/>
            <person name="Xiang M."/>
            <person name="Wang J."/>
            <person name="Wang Y."/>
            <person name="Zhang T."/>
            <person name="Xu B."/>
            <person name="Zheng H."/>
            <person name="Feng Z."/>
        </authorList>
    </citation>
    <scope>NUCLEOTIDE SEQUENCE [LARGE SCALE GENOMIC DNA]</scope>
    <source>
        <strain evidence="1">HuSjv2</strain>
        <tissue evidence="1">Worms</tissue>
    </source>
</reference>